<accession>A0A1H2FED4</accession>
<evidence type="ECO:0000313" key="10">
    <source>
        <dbReference type="EMBL" id="SDU31454.1"/>
    </source>
</evidence>
<evidence type="ECO:0000259" key="6">
    <source>
        <dbReference type="PROSITE" id="PS50994"/>
    </source>
</evidence>
<dbReference type="InterPro" id="IPR017894">
    <property type="entry name" value="HTH_IS21_transposase_type"/>
</dbReference>
<evidence type="ECO:0000313" key="11">
    <source>
        <dbReference type="Proteomes" id="UP000243924"/>
    </source>
</evidence>
<evidence type="ECO:0000313" key="7">
    <source>
        <dbReference type="EMBL" id="SDU05747.1"/>
    </source>
</evidence>
<dbReference type="GO" id="GO:0032196">
    <property type="term" value="P:transposition"/>
    <property type="evidence" value="ECO:0007669"/>
    <property type="project" value="UniProtKB-KW"/>
</dbReference>
<proteinExistence type="inferred from homology"/>
<evidence type="ECO:0000313" key="9">
    <source>
        <dbReference type="EMBL" id="SDU21704.1"/>
    </source>
</evidence>
<dbReference type="GO" id="GO:0000150">
    <property type="term" value="F:DNA strand exchange activity"/>
    <property type="evidence" value="ECO:0007669"/>
    <property type="project" value="InterPro"/>
</dbReference>
<evidence type="ECO:0000256" key="2">
    <source>
        <dbReference type="ARBA" id="ARBA00022578"/>
    </source>
</evidence>
<dbReference type="EMBL" id="LT629787">
    <property type="protein sequence ID" value="SDU19763.1"/>
    <property type="molecule type" value="Genomic_DNA"/>
</dbReference>
<dbReference type="Proteomes" id="UP000243924">
    <property type="component" value="Chromosome I"/>
</dbReference>
<dbReference type="PANTHER" id="PTHR35004:SF6">
    <property type="entry name" value="TRANSPOSASE"/>
    <property type="match status" value="1"/>
</dbReference>
<keyword evidence="2" id="KW-0815">Transposition</keyword>
<dbReference type="EMBL" id="LT629787">
    <property type="protein sequence ID" value="SDU31454.1"/>
    <property type="molecule type" value="Genomic_DNA"/>
</dbReference>
<dbReference type="Gene3D" id="1.10.10.60">
    <property type="entry name" value="Homeodomain-like"/>
    <property type="match status" value="1"/>
</dbReference>
<feature type="domain" description="HTH IS21-type" evidence="5">
    <location>
        <begin position="5"/>
        <end position="68"/>
    </location>
</feature>
<dbReference type="AlphaFoldDB" id="A0A1H2FED4"/>
<evidence type="ECO:0000256" key="1">
    <source>
        <dbReference type="ARBA" id="ARBA00009277"/>
    </source>
</evidence>
<dbReference type="Pfam" id="PF02796">
    <property type="entry name" value="HTH_7"/>
    <property type="match status" value="1"/>
</dbReference>
<evidence type="ECO:0000259" key="5">
    <source>
        <dbReference type="PROSITE" id="PS50531"/>
    </source>
</evidence>
<dbReference type="InterPro" id="IPR006120">
    <property type="entry name" value="Resolvase_HTH_dom"/>
</dbReference>
<gene>
    <name evidence="7" type="ORF">SAMN05216210_1495</name>
    <name evidence="8" type="ORF">SAMN05216210_2353</name>
    <name evidence="9" type="ORF">SAMN05216210_2468</name>
    <name evidence="10" type="ORF">SAMN05216210_3055</name>
</gene>
<dbReference type="InterPro" id="IPR012337">
    <property type="entry name" value="RNaseH-like_sf"/>
</dbReference>
<dbReference type="EMBL" id="LT629787">
    <property type="protein sequence ID" value="SDU21704.1"/>
    <property type="molecule type" value="Genomic_DNA"/>
</dbReference>
<evidence type="ECO:0000256" key="3">
    <source>
        <dbReference type="ARBA" id="ARBA00023125"/>
    </source>
</evidence>
<keyword evidence="4" id="KW-0233">DNA recombination</keyword>
<dbReference type="NCBIfam" id="NF033546">
    <property type="entry name" value="transpos_IS21"/>
    <property type="match status" value="1"/>
</dbReference>
<protein>
    <submittedName>
        <fullName evidence="7">Transposase</fullName>
    </submittedName>
</protein>
<dbReference type="Gene3D" id="3.30.420.10">
    <property type="entry name" value="Ribonuclease H-like superfamily/Ribonuclease H"/>
    <property type="match status" value="1"/>
</dbReference>
<feature type="domain" description="Integrase catalytic" evidence="6">
    <location>
        <begin position="114"/>
        <end position="295"/>
    </location>
</feature>
<dbReference type="PANTHER" id="PTHR35004">
    <property type="entry name" value="TRANSPOSASE RV3428C-RELATED"/>
    <property type="match status" value="1"/>
</dbReference>
<keyword evidence="3" id="KW-0238">DNA-binding</keyword>
<reference evidence="11" key="1">
    <citation type="submission" date="2016-10" db="EMBL/GenBank/DDBJ databases">
        <authorList>
            <person name="Varghese N."/>
            <person name="Submissions S."/>
        </authorList>
    </citation>
    <scope>NUCLEOTIDE SEQUENCE [LARGE SCALE GENOMIC DNA]</scope>
    <source>
        <strain evidence="11">CECT 8338</strain>
    </source>
</reference>
<dbReference type="STRING" id="1434072.SAMN05216210_1495"/>
<dbReference type="PROSITE" id="PS50531">
    <property type="entry name" value="HTH_IS21"/>
    <property type="match status" value="1"/>
</dbReference>
<evidence type="ECO:0000256" key="4">
    <source>
        <dbReference type="ARBA" id="ARBA00023172"/>
    </source>
</evidence>
<dbReference type="SUPFAM" id="SSF53098">
    <property type="entry name" value="Ribonuclease H-like"/>
    <property type="match status" value="1"/>
</dbReference>
<dbReference type="Pfam" id="PF00665">
    <property type="entry name" value="rve"/>
    <property type="match status" value="1"/>
</dbReference>
<name>A0A1H2FED4_9GAMM</name>
<sequence>MLTQERLVEIHVLHGQGNSIRAIAKQLGVSRNTVRRYLRDLTVVPSYPDRAARPAKLEPYKTYLLARIEAAKPHWIPATVLFSEIQDRGYAGGITQLKNYLAEFKTAVPDPVVRFETPPGKQMQVDFTTISRHRRTIKAFVATLGYSRATYVRFSEHERQDDWLRGIEEACHYFGGVPQEILFDNAKTIMIERDAYGEGQHRWNAQLLATARDYGFIARACRPYRARTKGKVERFNGYLKNSFITPLAATLNQAGLRLDVATANAHIGPWLERVAHQRIHGTTGIKPQILLDQERFQLRPLPRRAKRGLEHIPAAARPVPRESFQHPLSTYDRLLEARP</sequence>
<dbReference type="GO" id="GO:0015074">
    <property type="term" value="P:DNA integration"/>
    <property type="evidence" value="ECO:0007669"/>
    <property type="project" value="InterPro"/>
</dbReference>
<comment type="similarity">
    <text evidence="1">Belongs to the transposase IS21/IS408/IS1162 family.</text>
</comment>
<organism evidence="7 11">
    <name type="scientific">Halopseudomonas salegens</name>
    <dbReference type="NCBI Taxonomy" id="1434072"/>
    <lineage>
        <taxon>Bacteria</taxon>
        <taxon>Pseudomonadati</taxon>
        <taxon>Pseudomonadota</taxon>
        <taxon>Gammaproteobacteria</taxon>
        <taxon>Pseudomonadales</taxon>
        <taxon>Pseudomonadaceae</taxon>
        <taxon>Halopseudomonas</taxon>
    </lineage>
</organism>
<reference evidence="7" key="2">
    <citation type="submission" date="2016-10" db="EMBL/GenBank/DDBJ databases">
        <authorList>
            <person name="de Groot N.N."/>
        </authorList>
    </citation>
    <scope>NUCLEOTIDE SEQUENCE [LARGE SCALE GENOMIC DNA]</scope>
    <source>
        <strain evidence="7">CECT 8338</strain>
    </source>
</reference>
<dbReference type="RefSeq" id="WP_092385633.1">
    <property type="nucleotide sequence ID" value="NZ_LT629787.1"/>
</dbReference>
<dbReference type="InterPro" id="IPR036397">
    <property type="entry name" value="RNaseH_sf"/>
</dbReference>
<dbReference type="EMBL" id="LT629787">
    <property type="protein sequence ID" value="SDU05747.1"/>
    <property type="molecule type" value="Genomic_DNA"/>
</dbReference>
<dbReference type="GO" id="GO:0003677">
    <property type="term" value="F:DNA binding"/>
    <property type="evidence" value="ECO:0007669"/>
    <property type="project" value="UniProtKB-KW"/>
</dbReference>
<dbReference type="PROSITE" id="PS50994">
    <property type="entry name" value="INTEGRASE"/>
    <property type="match status" value="1"/>
</dbReference>
<evidence type="ECO:0000313" key="8">
    <source>
        <dbReference type="EMBL" id="SDU19763.1"/>
    </source>
</evidence>
<dbReference type="InterPro" id="IPR001584">
    <property type="entry name" value="Integrase_cat-core"/>
</dbReference>
<keyword evidence="11" id="KW-1185">Reference proteome</keyword>
<dbReference type="OrthoDB" id="2065409at2"/>